<evidence type="ECO:0000256" key="5">
    <source>
        <dbReference type="ARBA" id="ARBA00022692"/>
    </source>
</evidence>
<comment type="subcellular location">
    <subcellularLocation>
        <location evidence="2">Membrane</location>
        <topology evidence="2">Single-pass membrane protein</topology>
    </subcellularLocation>
</comment>
<gene>
    <name evidence="15" type="ORF">WN944_008693</name>
</gene>
<dbReference type="PROSITE" id="PS00086">
    <property type="entry name" value="CYTOCHROME_P450"/>
    <property type="match status" value="1"/>
</dbReference>
<evidence type="ECO:0000256" key="10">
    <source>
        <dbReference type="ARBA" id="ARBA00023033"/>
    </source>
</evidence>
<dbReference type="SUPFAM" id="SSF48264">
    <property type="entry name" value="Cytochrome P450"/>
    <property type="match status" value="1"/>
</dbReference>
<comment type="caution">
    <text evidence="15">The sequence shown here is derived from an EMBL/GenBank/DDBJ whole genome shotgun (WGS) entry which is preliminary data.</text>
</comment>
<dbReference type="Pfam" id="PF00067">
    <property type="entry name" value="p450"/>
    <property type="match status" value="1"/>
</dbReference>
<protein>
    <recommendedName>
        <fullName evidence="17">Cytochrome P450</fullName>
    </recommendedName>
</protein>
<dbReference type="InterPro" id="IPR001128">
    <property type="entry name" value="Cyt_P450"/>
</dbReference>
<dbReference type="Gene3D" id="1.10.630.10">
    <property type="entry name" value="Cytochrome P450"/>
    <property type="match status" value="1"/>
</dbReference>
<keyword evidence="9 12" id="KW-0408">Iron</keyword>
<accession>A0AAP0MQU6</accession>
<evidence type="ECO:0000256" key="7">
    <source>
        <dbReference type="ARBA" id="ARBA00022989"/>
    </source>
</evidence>
<evidence type="ECO:0000256" key="11">
    <source>
        <dbReference type="ARBA" id="ARBA00023136"/>
    </source>
</evidence>
<dbReference type="GO" id="GO:0016705">
    <property type="term" value="F:oxidoreductase activity, acting on paired donors, with incorporation or reduction of molecular oxygen"/>
    <property type="evidence" value="ECO:0007669"/>
    <property type="project" value="InterPro"/>
</dbReference>
<keyword evidence="14" id="KW-0732">Signal</keyword>
<dbReference type="GO" id="GO:0020037">
    <property type="term" value="F:heme binding"/>
    <property type="evidence" value="ECO:0007669"/>
    <property type="project" value="InterPro"/>
</dbReference>
<keyword evidence="6 12" id="KW-0479">Metal-binding</keyword>
<dbReference type="InterPro" id="IPR002401">
    <property type="entry name" value="Cyt_P450_E_grp-I"/>
</dbReference>
<dbReference type="PANTHER" id="PTHR24282">
    <property type="entry name" value="CYTOCHROME P450 FAMILY MEMBER"/>
    <property type="match status" value="1"/>
</dbReference>
<dbReference type="FunFam" id="1.10.630.10:FF:000029">
    <property type="entry name" value="Cytochrome P450 734A1"/>
    <property type="match status" value="1"/>
</dbReference>
<dbReference type="InterPro" id="IPR017972">
    <property type="entry name" value="Cyt_P450_CS"/>
</dbReference>
<dbReference type="GO" id="GO:0016020">
    <property type="term" value="C:membrane"/>
    <property type="evidence" value="ECO:0007669"/>
    <property type="project" value="UniProtKB-SubCell"/>
</dbReference>
<dbReference type="PANTHER" id="PTHR24282:SF211">
    <property type="entry name" value="CYTOCHROME P450-RELATED"/>
    <property type="match status" value="1"/>
</dbReference>
<evidence type="ECO:0000256" key="14">
    <source>
        <dbReference type="SAM" id="SignalP"/>
    </source>
</evidence>
<evidence type="ECO:0000313" key="15">
    <source>
        <dbReference type="EMBL" id="KAK9216683.1"/>
    </source>
</evidence>
<name>A0AAP0MQU6_9ROSI</name>
<keyword evidence="5" id="KW-0812">Transmembrane</keyword>
<evidence type="ECO:0000256" key="4">
    <source>
        <dbReference type="ARBA" id="ARBA00022617"/>
    </source>
</evidence>
<feature type="binding site" description="axial binding residue" evidence="12">
    <location>
        <position position="451"/>
    </location>
    <ligand>
        <name>heme</name>
        <dbReference type="ChEBI" id="CHEBI:30413"/>
    </ligand>
    <ligandPart>
        <name>Fe</name>
        <dbReference type="ChEBI" id="CHEBI:18248"/>
    </ligandPart>
</feature>
<keyword evidence="8 13" id="KW-0560">Oxidoreductase</keyword>
<feature type="signal peptide" evidence="14">
    <location>
        <begin position="1"/>
        <end position="19"/>
    </location>
</feature>
<evidence type="ECO:0000256" key="9">
    <source>
        <dbReference type="ARBA" id="ARBA00023004"/>
    </source>
</evidence>
<keyword evidence="11" id="KW-0472">Membrane</keyword>
<keyword evidence="16" id="KW-1185">Reference proteome</keyword>
<proteinExistence type="inferred from homology"/>
<sequence length="505" mass="58030">MHLLIVTVMFILIISLLKAIHSSIWIPHRIQRHFQRQGISGPGYRLITGNSTEISRMHIEALSKPISPVDHDILHRTAPFYHRWSRVYGKTFLYWFGSTPRLAISDPDMIKEAFMHTGGAFEKIGFTPLSKQLFGQGLTGLTGDKWAVHRRIANQAFTMERVKGWVPEIVASCKQMLEKWEETRGGRNEFEIDVHKQLHDLSADIISRTAFGSSFEEGKRIFMLQEQQMELYAQAARSVYLPGFRFLPTKQNRERWRLESEARKSIRMLIEKNAKSRGDSRNLLSLFMSSYKNQDGQEEKLEVEEIIDECKTFYFAGKETTANVLTWALVLLALHQEWQIKAREEVARVCGDNELPVAENLSDLKLVNMILSETLRLYPPTVHLMRKTSQRRKLGDIDVPAGTQLYLALTAVHHDTDLWGENANEFNPLRFNESRKHLASYFPFGLGPKICVGQNLAMAEAKLVLAVIIRFYTVVLSPTYVHAPTMFITTQPQYGAQILFRRVHS</sequence>
<comment type="cofactor">
    <cofactor evidence="1 12">
        <name>heme</name>
        <dbReference type="ChEBI" id="CHEBI:30413"/>
    </cofactor>
</comment>
<dbReference type="EMBL" id="JBCGBO010000003">
    <property type="protein sequence ID" value="KAK9216683.1"/>
    <property type="molecule type" value="Genomic_DNA"/>
</dbReference>
<dbReference type="GO" id="GO:0004497">
    <property type="term" value="F:monooxygenase activity"/>
    <property type="evidence" value="ECO:0007669"/>
    <property type="project" value="UniProtKB-KW"/>
</dbReference>
<evidence type="ECO:0008006" key="17">
    <source>
        <dbReference type="Google" id="ProtNLM"/>
    </source>
</evidence>
<dbReference type="PRINTS" id="PR00463">
    <property type="entry name" value="EP450I"/>
</dbReference>
<evidence type="ECO:0000256" key="1">
    <source>
        <dbReference type="ARBA" id="ARBA00001971"/>
    </source>
</evidence>
<evidence type="ECO:0000313" key="16">
    <source>
        <dbReference type="Proteomes" id="UP001428341"/>
    </source>
</evidence>
<dbReference type="InterPro" id="IPR050665">
    <property type="entry name" value="Cytochrome_P450_Monooxygen"/>
</dbReference>
<evidence type="ECO:0000256" key="2">
    <source>
        <dbReference type="ARBA" id="ARBA00004167"/>
    </source>
</evidence>
<keyword evidence="7" id="KW-1133">Transmembrane helix</keyword>
<dbReference type="GO" id="GO:0005506">
    <property type="term" value="F:iron ion binding"/>
    <property type="evidence" value="ECO:0007669"/>
    <property type="project" value="InterPro"/>
</dbReference>
<dbReference type="AlphaFoldDB" id="A0AAP0MQU6"/>
<evidence type="ECO:0000256" key="6">
    <source>
        <dbReference type="ARBA" id="ARBA00022723"/>
    </source>
</evidence>
<dbReference type="PRINTS" id="PR00385">
    <property type="entry name" value="P450"/>
</dbReference>
<evidence type="ECO:0000256" key="8">
    <source>
        <dbReference type="ARBA" id="ARBA00023002"/>
    </source>
</evidence>
<reference evidence="15 16" key="1">
    <citation type="submission" date="2024-05" db="EMBL/GenBank/DDBJ databases">
        <title>Haplotype-resolved chromosome-level genome assembly of Huyou (Citrus changshanensis).</title>
        <authorList>
            <person name="Miao C."/>
            <person name="Chen W."/>
            <person name="Wu Y."/>
            <person name="Wang L."/>
            <person name="Zhao S."/>
            <person name="Grierson D."/>
            <person name="Xu C."/>
            <person name="Chen K."/>
        </authorList>
    </citation>
    <scope>NUCLEOTIDE SEQUENCE [LARGE SCALE GENOMIC DNA]</scope>
    <source>
        <strain evidence="15">01-14</strain>
        <tissue evidence="15">Leaf</tissue>
    </source>
</reference>
<evidence type="ECO:0000256" key="3">
    <source>
        <dbReference type="ARBA" id="ARBA00010617"/>
    </source>
</evidence>
<dbReference type="InterPro" id="IPR036396">
    <property type="entry name" value="Cyt_P450_sf"/>
</dbReference>
<evidence type="ECO:0000256" key="12">
    <source>
        <dbReference type="PIRSR" id="PIRSR602401-1"/>
    </source>
</evidence>
<dbReference type="Proteomes" id="UP001428341">
    <property type="component" value="Unassembled WGS sequence"/>
</dbReference>
<keyword evidence="4 12" id="KW-0349">Heme</keyword>
<feature type="chain" id="PRO_5042939843" description="Cytochrome P450" evidence="14">
    <location>
        <begin position="20"/>
        <end position="505"/>
    </location>
</feature>
<evidence type="ECO:0000256" key="13">
    <source>
        <dbReference type="RuleBase" id="RU000461"/>
    </source>
</evidence>
<keyword evidence="10 13" id="KW-0503">Monooxygenase</keyword>
<organism evidence="15 16">
    <name type="scientific">Citrus x changshan-huyou</name>
    <dbReference type="NCBI Taxonomy" id="2935761"/>
    <lineage>
        <taxon>Eukaryota</taxon>
        <taxon>Viridiplantae</taxon>
        <taxon>Streptophyta</taxon>
        <taxon>Embryophyta</taxon>
        <taxon>Tracheophyta</taxon>
        <taxon>Spermatophyta</taxon>
        <taxon>Magnoliopsida</taxon>
        <taxon>eudicotyledons</taxon>
        <taxon>Gunneridae</taxon>
        <taxon>Pentapetalae</taxon>
        <taxon>rosids</taxon>
        <taxon>malvids</taxon>
        <taxon>Sapindales</taxon>
        <taxon>Rutaceae</taxon>
        <taxon>Aurantioideae</taxon>
        <taxon>Citrus</taxon>
    </lineage>
</organism>
<comment type="similarity">
    <text evidence="3 13">Belongs to the cytochrome P450 family.</text>
</comment>